<dbReference type="InterPro" id="IPR007627">
    <property type="entry name" value="RNA_pol_sigma70_r2"/>
</dbReference>
<dbReference type="Pfam" id="PF04539">
    <property type="entry name" value="Sigma70_r3"/>
    <property type="match status" value="1"/>
</dbReference>
<dbReference type="PIRSF" id="PIRSF000770">
    <property type="entry name" value="RNA_pol_sigma-SigE/K"/>
    <property type="match status" value="1"/>
</dbReference>
<keyword evidence="4 6" id="KW-0238">DNA-binding</keyword>
<evidence type="ECO:0000259" key="9">
    <source>
        <dbReference type="PROSITE" id="PS00716"/>
    </source>
</evidence>
<organism evidence="10 11">
    <name type="scientific">Melghirimyces algeriensis</name>
    <dbReference type="NCBI Taxonomy" id="910412"/>
    <lineage>
        <taxon>Bacteria</taxon>
        <taxon>Bacillati</taxon>
        <taxon>Bacillota</taxon>
        <taxon>Bacilli</taxon>
        <taxon>Bacillales</taxon>
        <taxon>Thermoactinomycetaceae</taxon>
        <taxon>Melghirimyces</taxon>
    </lineage>
</organism>
<sequence>MESDVRNSRHKHLSDKEVKELIEKSQKGDVASRDRLVNHNIRLVWSVVQRFLNRGYEAEDLFQIGCIGLLKAVDKFDLTYDVKFSTYAVPMIIGEIQRFLRDDGVMKVSRSLKELSNRIRKSKDELTKMLGRSPTVYELAEEMDVPVEEIIFAQEANRAPTSIHETVYENDGDPITLMDQIADRSEESWFDKIALNEAINQLSEREKLIVYLRFFKDQTQSEVAERLQISQVQVSRLEKKIIRRMRSSIDEYENDR</sequence>
<protein>
    <recommendedName>
        <fullName evidence="6">RNA polymerase sigma factor</fullName>
    </recommendedName>
</protein>
<dbReference type="RefSeq" id="WP_142504161.1">
    <property type="nucleotide sequence ID" value="NZ_FXTI01000001.1"/>
</dbReference>
<dbReference type="InterPro" id="IPR007624">
    <property type="entry name" value="RNA_pol_sigma70_r3"/>
</dbReference>
<dbReference type="InterPro" id="IPR014284">
    <property type="entry name" value="RNA_pol_sigma-70_dom"/>
</dbReference>
<dbReference type="NCBIfam" id="TIGR02937">
    <property type="entry name" value="sigma70-ECF"/>
    <property type="match status" value="1"/>
</dbReference>
<dbReference type="PRINTS" id="PR00046">
    <property type="entry name" value="SIGMA70FCT"/>
</dbReference>
<evidence type="ECO:0000313" key="10">
    <source>
        <dbReference type="EMBL" id="SMO41137.1"/>
    </source>
</evidence>
<dbReference type="GO" id="GO:0030435">
    <property type="term" value="P:sporulation resulting in formation of a cellular spore"/>
    <property type="evidence" value="ECO:0007669"/>
    <property type="project" value="UniProtKB-KW"/>
</dbReference>
<evidence type="ECO:0000256" key="2">
    <source>
        <dbReference type="ARBA" id="ARBA00023015"/>
    </source>
</evidence>
<dbReference type="GO" id="GO:0006352">
    <property type="term" value="P:DNA-templated transcription initiation"/>
    <property type="evidence" value="ECO:0007669"/>
    <property type="project" value="InterPro"/>
</dbReference>
<dbReference type="PROSITE" id="PS00716">
    <property type="entry name" value="SIGMA70_2"/>
    <property type="match status" value="1"/>
</dbReference>
<dbReference type="Proteomes" id="UP000315636">
    <property type="component" value="Unassembled WGS sequence"/>
</dbReference>
<dbReference type="InterPro" id="IPR007630">
    <property type="entry name" value="RNA_pol_sigma70_r4"/>
</dbReference>
<dbReference type="InterPro" id="IPR014236">
    <property type="entry name" value="RNA_pol_sigma-F"/>
</dbReference>
<dbReference type="InterPro" id="IPR000943">
    <property type="entry name" value="RNA_pol_sigma70"/>
</dbReference>
<dbReference type="InterPro" id="IPR014322">
    <property type="entry name" value="RNA_pol_sigma-B/F/G"/>
</dbReference>
<dbReference type="PANTHER" id="PTHR30603:SF19">
    <property type="entry name" value="RNA POLYMERASE SIGMA-F FACTOR"/>
    <property type="match status" value="1"/>
</dbReference>
<dbReference type="InterPro" id="IPR050239">
    <property type="entry name" value="Sigma-70_RNA_pol_init_factors"/>
</dbReference>
<name>A0A521B228_9BACL</name>
<dbReference type="Gene3D" id="1.10.10.10">
    <property type="entry name" value="Winged helix-like DNA-binding domain superfamily/Winged helix DNA-binding domain"/>
    <property type="match status" value="2"/>
</dbReference>
<dbReference type="PROSITE" id="PS00715">
    <property type="entry name" value="SIGMA70_1"/>
    <property type="match status" value="1"/>
</dbReference>
<dbReference type="CDD" id="cd06171">
    <property type="entry name" value="Sigma70_r4"/>
    <property type="match status" value="1"/>
</dbReference>
<keyword evidence="3 6" id="KW-0731">Sigma factor</keyword>
<dbReference type="Pfam" id="PF04545">
    <property type="entry name" value="Sigma70_r4"/>
    <property type="match status" value="1"/>
</dbReference>
<dbReference type="PANTHER" id="PTHR30603">
    <property type="entry name" value="RNA POLYMERASE SIGMA FACTOR RPO"/>
    <property type="match status" value="1"/>
</dbReference>
<keyword evidence="11" id="KW-1185">Reference proteome</keyword>
<dbReference type="InterPro" id="IPR013325">
    <property type="entry name" value="RNA_pol_sigma_r2"/>
</dbReference>
<feature type="domain" description="RNA polymerase sigma-70" evidence="8">
    <location>
        <begin position="60"/>
        <end position="73"/>
    </location>
</feature>
<evidence type="ECO:0000259" key="8">
    <source>
        <dbReference type="PROSITE" id="PS00715"/>
    </source>
</evidence>
<dbReference type="EMBL" id="FXTI01000001">
    <property type="protein sequence ID" value="SMO41137.1"/>
    <property type="molecule type" value="Genomic_DNA"/>
</dbReference>
<dbReference type="Pfam" id="PF04542">
    <property type="entry name" value="Sigma70_r2"/>
    <property type="match status" value="1"/>
</dbReference>
<evidence type="ECO:0000256" key="3">
    <source>
        <dbReference type="ARBA" id="ARBA00023082"/>
    </source>
</evidence>
<proteinExistence type="inferred from homology"/>
<dbReference type="SUPFAM" id="SSF88659">
    <property type="entry name" value="Sigma3 and sigma4 domains of RNA polymerase sigma factors"/>
    <property type="match status" value="2"/>
</dbReference>
<keyword evidence="2 6" id="KW-0805">Transcription regulation</keyword>
<evidence type="ECO:0000256" key="1">
    <source>
        <dbReference type="ARBA" id="ARBA00022969"/>
    </source>
</evidence>
<evidence type="ECO:0000256" key="5">
    <source>
        <dbReference type="ARBA" id="ARBA00023163"/>
    </source>
</evidence>
<dbReference type="GO" id="GO:0003677">
    <property type="term" value="F:DNA binding"/>
    <property type="evidence" value="ECO:0007669"/>
    <property type="project" value="UniProtKB-KW"/>
</dbReference>
<dbReference type="NCBIfam" id="TIGR02885">
    <property type="entry name" value="spore_sigF"/>
    <property type="match status" value="1"/>
</dbReference>
<comment type="function">
    <text evidence="6">Sigma factors are initiation factors that promote the attachment of RNA polymerase to specific initiation sites and are then released.</text>
</comment>
<dbReference type="SUPFAM" id="SSF88946">
    <property type="entry name" value="Sigma2 domain of RNA polymerase sigma factors"/>
    <property type="match status" value="1"/>
</dbReference>
<evidence type="ECO:0000313" key="11">
    <source>
        <dbReference type="Proteomes" id="UP000315636"/>
    </source>
</evidence>
<evidence type="ECO:0000256" key="6">
    <source>
        <dbReference type="RuleBase" id="RU362124"/>
    </source>
</evidence>
<keyword evidence="1" id="KW-0749">Sporulation</keyword>
<comment type="similarity">
    <text evidence="6">Belongs to the sigma-70 factor family.</text>
</comment>
<dbReference type="InterPro" id="IPR036388">
    <property type="entry name" value="WH-like_DNA-bd_sf"/>
</dbReference>
<dbReference type="AlphaFoldDB" id="A0A521B228"/>
<evidence type="ECO:0000256" key="4">
    <source>
        <dbReference type="ARBA" id="ARBA00023125"/>
    </source>
</evidence>
<dbReference type="GO" id="GO:0016987">
    <property type="term" value="F:sigma factor activity"/>
    <property type="evidence" value="ECO:0007669"/>
    <property type="project" value="UniProtKB-KW"/>
</dbReference>
<dbReference type="Gene3D" id="1.20.120.1810">
    <property type="match status" value="1"/>
</dbReference>
<dbReference type="InterPro" id="IPR013324">
    <property type="entry name" value="RNA_pol_sigma_r3/r4-like"/>
</dbReference>
<keyword evidence="5 6" id="KW-0804">Transcription</keyword>
<feature type="coiled-coil region" evidence="7">
    <location>
        <begin position="105"/>
        <end position="132"/>
    </location>
</feature>
<gene>
    <name evidence="10" type="ORF">SAMN06264849_101489</name>
</gene>
<dbReference type="OrthoDB" id="9809557at2"/>
<dbReference type="NCBIfam" id="NF004052">
    <property type="entry name" value="PRK05572.1"/>
    <property type="match status" value="1"/>
</dbReference>
<keyword evidence="7" id="KW-0175">Coiled coil</keyword>
<feature type="domain" description="RNA polymerase sigma-70" evidence="9">
    <location>
        <begin position="219"/>
        <end position="245"/>
    </location>
</feature>
<accession>A0A521B228</accession>
<reference evidence="10 11" key="1">
    <citation type="submission" date="2017-05" db="EMBL/GenBank/DDBJ databases">
        <authorList>
            <person name="Varghese N."/>
            <person name="Submissions S."/>
        </authorList>
    </citation>
    <scope>NUCLEOTIDE SEQUENCE [LARGE SCALE GENOMIC DNA]</scope>
    <source>
        <strain evidence="10 11">DSM 45474</strain>
    </source>
</reference>
<dbReference type="NCBIfam" id="TIGR02980">
    <property type="entry name" value="SigBFG"/>
    <property type="match status" value="1"/>
</dbReference>
<evidence type="ECO:0000256" key="7">
    <source>
        <dbReference type="SAM" id="Coils"/>
    </source>
</evidence>